<dbReference type="InterPro" id="IPR007497">
    <property type="entry name" value="SIMPL/DUF541"/>
</dbReference>
<dbReference type="Proteomes" id="UP000011575">
    <property type="component" value="Unassembled WGS sequence"/>
</dbReference>
<evidence type="ECO:0000313" key="2">
    <source>
        <dbReference type="Proteomes" id="UP000011575"/>
    </source>
</evidence>
<dbReference type="Gene3D" id="3.30.110.170">
    <property type="entry name" value="Protein of unknown function (DUF541), domain 1"/>
    <property type="match status" value="1"/>
</dbReference>
<dbReference type="PANTHER" id="PTHR34387:SF2">
    <property type="entry name" value="SLR1258 PROTEIN"/>
    <property type="match status" value="1"/>
</dbReference>
<name>M0P9U3_9EURY</name>
<dbReference type="PANTHER" id="PTHR34387">
    <property type="entry name" value="SLR1258 PROTEIN"/>
    <property type="match status" value="1"/>
</dbReference>
<keyword evidence="2" id="KW-1185">Reference proteome</keyword>
<accession>M0P9U3</accession>
<organism evidence="1 2">
    <name type="scientific">Halorubrum aidingense JCM 13560</name>
    <dbReference type="NCBI Taxonomy" id="1230454"/>
    <lineage>
        <taxon>Archaea</taxon>
        <taxon>Methanobacteriati</taxon>
        <taxon>Methanobacteriota</taxon>
        <taxon>Stenosarchaea group</taxon>
        <taxon>Halobacteria</taxon>
        <taxon>Halobacteriales</taxon>
        <taxon>Haloferacaceae</taxon>
        <taxon>Halorubrum</taxon>
    </lineage>
</organism>
<evidence type="ECO:0000313" key="1">
    <source>
        <dbReference type="EMBL" id="EMA66806.1"/>
    </source>
</evidence>
<comment type="caution">
    <text evidence="1">The sequence shown here is derived from an EMBL/GenBank/DDBJ whole genome shotgun (WGS) entry which is preliminary data.</text>
</comment>
<proteinExistence type="predicted"/>
<dbReference type="PATRIC" id="fig|1230454.4.peg.1986"/>
<dbReference type="GO" id="GO:0006974">
    <property type="term" value="P:DNA damage response"/>
    <property type="evidence" value="ECO:0007669"/>
    <property type="project" value="TreeGrafter"/>
</dbReference>
<dbReference type="STRING" id="1230454.C461_09856"/>
<dbReference type="InterPro" id="IPR052022">
    <property type="entry name" value="26kDa_periplasmic_antigen"/>
</dbReference>
<dbReference type="Gene3D" id="3.30.70.2970">
    <property type="entry name" value="Protein of unknown function (DUF541), domain 2"/>
    <property type="match status" value="1"/>
</dbReference>
<reference evidence="1 2" key="1">
    <citation type="journal article" date="2014" name="PLoS Genet.">
        <title>Phylogenetically driven sequencing of extremely halophilic archaea reveals strategies for static and dynamic osmo-response.</title>
        <authorList>
            <person name="Becker E.A."/>
            <person name="Seitzer P.M."/>
            <person name="Tritt A."/>
            <person name="Larsen D."/>
            <person name="Krusor M."/>
            <person name="Yao A.I."/>
            <person name="Wu D."/>
            <person name="Madern D."/>
            <person name="Eisen J.A."/>
            <person name="Darling A.E."/>
            <person name="Facciotti M.T."/>
        </authorList>
    </citation>
    <scope>NUCLEOTIDE SEQUENCE [LARGE SCALE GENOMIC DNA]</scope>
    <source>
        <strain evidence="1 2">JCM 13560</strain>
    </source>
</reference>
<dbReference type="Pfam" id="PF04402">
    <property type="entry name" value="SIMPL"/>
    <property type="match status" value="1"/>
</dbReference>
<protein>
    <recommendedName>
        <fullName evidence="3">Outer membrane protein</fullName>
    </recommendedName>
</protein>
<sequence>MVVGVALLVGLAGCAGIGGSSADAGVGGEADLERSIDVSAGGEAVGEPDRATLRVAVTATGSTPEAVRDDLATGDSRLREALTEWGLDEDDIRTDRYDVRETHESRDDPDREAYQGIHRYAIDVDDVDAVGSVIDVTVDAGADEVQQIQFGLSEERERDVRDEALENAMANADADAETLAAASDLDVTGVYSVSTGDASWTPYAVRDAAVLESADSGGAPATGIETGDVTVRVTVNVVYGAEA</sequence>
<dbReference type="EMBL" id="AOJI01000025">
    <property type="protein sequence ID" value="EMA66806.1"/>
    <property type="molecule type" value="Genomic_DNA"/>
</dbReference>
<evidence type="ECO:0008006" key="3">
    <source>
        <dbReference type="Google" id="ProtNLM"/>
    </source>
</evidence>
<gene>
    <name evidence="1" type="ORF">C461_09856</name>
</gene>
<dbReference type="AlphaFoldDB" id="M0P9U3"/>